<organism evidence="3 4">
    <name type="scientific">Kingdonia uniflora</name>
    <dbReference type="NCBI Taxonomy" id="39325"/>
    <lineage>
        <taxon>Eukaryota</taxon>
        <taxon>Viridiplantae</taxon>
        <taxon>Streptophyta</taxon>
        <taxon>Embryophyta</taxon>
        <taxon>Tracheophyta</taxon>
        <taxon>Spermatophyta</taxon>
        <taxon>Magnoliopsida</taxon>
        <taxon>Ranunculales</taxon>
        <taxon>Circaeasteraceae</taxon>
        <taxon>Kingdonia</taxon>
    </lineage>
</organism>
<dbReference type="OrthoDB" id="1704638at2759"/>
<comment type="caution">
    <text evidence="3">The sequence shown here is derived from an EMBL/GenBank/DDBJ whole genome shotgun (WGS) entry which is preliminary data.</text>
</comment>
<accession>A0A7J7MZA6</accession>
<protein>
    <recommendedName>
        <fullName evidence="2">Aminotransferase-like plant mobile domain-containing protein</fullName>
    </recommendedName>
</protein>
<evidence type="ECO:0000256" key="1">
    <source>
        <dbReference type="SAM" id="MobiDB-lite"/>
    </source>
</evidence>
<proteinExistence type="predicted"/>
<evidence type="ECO:0000313" key="3">
    <source>
        <dbReference type="EMBL" id="KAF6160018.1"/>
    </source>
</evidence>
<dbReference type="Pfam" id="PF10536">
    <property type="entry name" value="PMD"/>
    <property type="match status" value="1"/>
</dbReference>
<dbReference type="AlphaFoldDB" id="A0A7J7MZA6"/>
<sequence length="492" mass="57079">MSGSSSSRPRKNASKTTRNSNAEVKRRGNADVTNVWPDQMTDDIDPTPSYDELNRVDILPDSWVHISAGSEEIPNQDELQCRGSLDKVLKWYRWIAVYPTLKKLVDDMGFADFCSINAGNSDNRLIYALVERWWPSTHTFHLSCGELGFTPLDFVMLTGISFGRGRELPYDERYSKLEEAEKMFPGITSSDMRYGNITLSYLKKWQEPLNPRLHNYDSEMDIVYARAFIAYMMGNLFFSNGVTSLRAGYLAALTDYDILGASGFDWGTPIMAALYRGLDKVSVLRPGKVKKLITGFYAVLEYWFFEYCQVGMYLVKVHNFNHIYPRISGWRDERASTGSEIYHSFAVIRDMIEWKDITNIDWQPWHRSRQLRRPEVRVASALSTQRVPLVSVPYGHGTLWYLGDRCMRQMTGLDSVPYDPSQEIMEFPRCDRELYQSLKDVDFYDGRHYLVPDVDYMTYWRLVHPNPKIGCSLVKRMGNIWSFKRDLRSVVY</sequence>
<evidence type="ECO:0000313" key="4">
    <source>
        <dbReference type="Proteomes" id="UP000541444"/>
    </source>
</evidence>
<dbReference type="PANTHER" id="PTHR46033">
    <property type="entry name" value="PROTEIN MAIN-LIKE 2"/>
    <property type="match status" value="1"/>
</dbReference>
<feature type="domain" description="Aminotransferase-like plant mobile" evidence="2">
    <location>
        <begin position="116"/>
        <end position="427"/>
    </location>
</feature>
<dbReference type="InterPro" id="IPR044824">
    <property type="entry name" value="MAIN-like"/>
</dbReference>
<name>A0A7J7MZA6_9MAGN</name>
<keyword evidence="4" id="KW-1185">Reference proteome</keyword>
<dbReference type="InterPro" id="IPR019557">
    <property type="entry name" value="AminoTfrase-like_pln_mobile"/>
</dbReference>
<dbReference type="PANTHER" id="PTHR46033:SF8">
    <property type="entry name" value="PROTEIN MAINTENANCE OF MERISTEMS-LIKE"/>
    <property type="match status" value="1"/>
</dbReference>
<dbReference type="EMBL" id="JACGCM010001183">
    <property type="protein sequence ID" value="KAF6160018.1"/>
    <property type="molecule type" value="Genomic_DNA"/>
</dbReference>
<dbReference type="GO" id="GO:0010073">
    <property type="term" value="P:meristem maintenance"/>
    <property type="evidence" value="ECO:0007669"/>
    <property type="project" value="InterPro"/>
</dbReference>
<gene>
    <name evidence="3" type="ORF">GIB67_033102</name>
</gene>
<dbReference type="Proteomes" id="UP000541444">
    <property type="component" value="Unassembled WGS sequence"/>
</dbReference>
<feature type="region of interest" description="Disordered" evidence="1">
    <location>
        <begin position="1"/>
        <end position="47"/>
    </location>
</feature>
<evidence type="ECO:0000259" key="2">
    <source>
        <dbReference type="Pfam" id="PF10536"/>
    </source>
</evidence>
<reference evidence="3 4" key="1">
    <citation type="journal article" date="2020" name="IScience">
        <title>Genome Sequencing of the Endangered Kingdonia uniflora (Circaeasteraceae, Ranunculales) Reveals Potential Mechanisms of Evolutionary Specialization.</title>
        <authorList>
            <person name="Sun Y."/>
            <person name="Deng T."/>
            <person name="Zhang A."/>
            <person name="Moore M.J."/>
            <person name="Landis J.B."/>
            <person name="Lin N."/>
            <person name="Zhang H."/>
            <person name="Zhang X."/>
            <person name="Huang J."/>
            <person name="Zhang X."/>
            <person name="Sun H."/>
            <person name="Wang H."/>
        </authorList>
    </citation>
    <scope>NUCLEOTIDE SEQUENCE [LARGE SCALE GENOMIC DNA]</scope>
    <source>
        <strain evidence="3">TB1705</strain>
        <tissue evidence="3">Leaf</tissue>
    </source>
</reference>